<feature type="transmembrane region" description="Helical" evidence="8">
    <location>
        <begin position="141"/>
        <end position="164"/>
    </location>
</feature>
<dbReference type="InterPro" id="IPR029020">
    <property type="entry name" value="Ammonium/urea_transptr"/>
</dbReference>
<gene>
    <name evidence="13" type="ORF">FNF28_01513</name>
    <name evidence="11" type="ORF">FNF29_01769</name>
    <name evidence="12" type="ORF">FNF31_01340</name>
</gene>
<comment type="caution">
    <text evidence="13">The sequence shown here is derived from an EMBL/GenBank/DDBJ whole genome shotgun (WGS) entry which is preliminary data.</text>
</comment>
<feature type="transmembrane region" description="Helical" evidence="8">
    <location>
        <begin position="176"/>
        <end position="198"/>
    </location>
</feature>
<evidence type="ECO:0000256" key="2">
    <source>
        <dbReference type="ARBA" id="ARBA00005887"/>
    </source>
</evidence>
<feature type="transmembrane region" description="Helical" evidence="8">
    <location>
        <begin position="210"/>
        <end position="230"/>
    </location>
</feature>
<organism evidence="13 15">
    <name type="scientific">Cafeteria roenbergensis</name>
    <name type="common">Marine flagellate</name>
    <dbReference type="NCBI Taxonomy" id="33653"/>
    <lineage>
        <taxon>Eukaryota</taxon>
        <taxon>Sar</taxon>
        <taxon>Stramenopiles</taxon>
        <taxon>Bigyra</taxon>
        <taxon>Opalozoa</taxon>
        <taxon>Bicosoecida</taxon>
        <taxon>Cafeteriaceae</taxon>
        <taxon>Cafeteria</taxon>
    </lineage>
</organism>
<feature type="domain" description="Ammonium transporter AmtB-like" evidence="10">
    <location>
        <begin position="16"/>
        <end position="420"/>
    </location>
</feature>
<feature type="transmembrane region" description="Helical" evidence="8">
    <location>
        <begin position="242"/>
        <end position="267"/>
    </location>
</feature>
<dbReference type="OMA" id="MNFRAWI"/>
<keyword evidence="6 8" id="KW-0472">Membrane</keyword>
<dbReference type="PANTHER" id="PTHR43029">
    <property type="entry name" value="AMMONIUM TRANSPORTER MEP2"/>
    <property type="match status" value="1"/>
</dbReference>
<evidence type="ECO:0000256" key="5">
    <source>
        <dbReference type="ARBA" id="ARBA00022989"/>
    </source>
</evidence>
<evidence type="ECO:0000256" key="1">
    <source>
        <dbReference type="ARBA" id="ARBA00004141"/>
    </source>
</evidence>
<dbReference type="InterPro" id="IPR001905">
    <property type="entry name" value="Ammonium_transpt"/>
</dbReference>
<feature type="transmembrane region" description="Helical" evidence="8">
    <location>
        <begin position="370"/>
        <end position="389"/>
    </location>
</feature>
<feature type="transmembrane region" description="Helical" evidence="8">
    <location>
        <begin position="330"/>
        <end position="350"/>
    </location>
</feature>
<feature type="transmembrane region" description="Helical" evidence="8">
    <location>
        <begin position="12"/>
        <end position="37"/>
    </location>
</feature>
<evidence type="ECO:0000256" key="6">
    <source>
        <dbReference type="ARBA" id="ARBA00023136"/>
    </source>
</evidence>
<sequence>MSDFPDEAGVDAGATAWVLTSSALVLLMSLPGLALFYGGFVRAKNVLSVIAACFAITALTTVLWVIIGYSITFTDGGPVNPFIGGVSRVFMAGVNKDTELGRPGAHAPVPLAADAVYQGSYAFLGPALIVGSVVERMKTKAVIMFAGWFLLLVYCPVAHMLWAPGGWMNSWGVLDWAGGLVVGTTAGIAGLVAAVMVGPRRGYPDTVFRPHNMTLVVLGTGMLWTGWIGFEGGTGLKADGVASMAVFTTHVAGAFGALGWTGIEWLLHHGRPSILGFCAGAVAGLAGVTPAAGYVGVAGSAVIGVVSAFVCYVMAVFVKERAGWDESLDAFGVHATGGMVGTILVAILGSPTLGGAPNDNYDIGIQLGKQLAGVAFVVAYSVIISFLLLKAIGFCTGGLRVSAEAEAKGLDIAELDDGAYLFGRQVWEQHGFVADAATTAARLVDRVTARELRGSWGHDGMRERSGRGILGQSLLPSASEDGLGSPGLSGAIEGHEPVSPLPGHVGTLNGAQSPAGAGATAGASREAHGTSPPTAAAADP</sequence>
<dbReference type="Gene3D" id="1.10.3430.10">
    <property type="entry name" value="Ammonium transporter AmtB like domains"/>
    <property type="match status" value="1"/>
</dbReference>
<dbReference type="GO" id="GO:0008519">
    <property type="term" value="F:ammonium channel activity"/>
    <property type="evidence" value="ECO:0007669"/>
    <property type="project" value="InterPro"/>
</dbReference>
<proteinExistence type="inferred from homology"/>
<feature type="region of interest" description="Disordered" evidence="9">
    <location>
        <begin position="475"/>
        <end position="540"/>
    </location>
</feature>
<dbReference type="Pfam" id="PF00909">
    <property type="entry name" value="Ammonium_transp"/>
    <property type="match status" value="1"/>
</dbReference>
<evidence type="ECO:0000313" key="16">
    <source>
        <dbReference type="Proteomes" id="UP000325113"/>
    </source>
</evidence>
<feature type="transmembrane region" description="Helical" evidence="8">
    <location>
        <begin position="115"/>
        <end position="134"/>
    </location>
</feature>
<evidence type="ECO:0000256" key="8">
    <source>
        <dbReference type="RuleBase" id="RU362002"/>
    </source>
</evidence>
<dbReference type="InterPro" id="IPR018047">
    <property type="entry name" value="Ammonium_transpt_CS"/>
</dbReference>
<name>A0A5A8DXN4_CAFRO</name>
<keyword evidence="3 8" id="KW-0813">Transport</keyword>
<feature type="transmembrane region" description="Helical" evidence="8">
    <location>
        <begin position="49"/>
        <end position="71"/>
    </location>
</feature>
<comment type="similarity">
    <text evidence="2 8">Belongs to the ammonia transporter channel (TC 1.A.11.2) family.</text>
</comment>
<keyword evidence="4 8" id="KW-0812">Transmembrane</keyword>
<evidence type="ECO:0000313" key="15">
    <source>
        <dbReference type="Proteomes" id="UP000324907"/>
    </source>
</evidence>
<keyword evidence="5 8" id="KW-1133">Transmembrane helix</keyword>
<evidence type="ECO:0000313" key="13">
    <source>
        <dbReference type="EMBL" id="KAA0170285.1"/>
    </source>
</evidence>
<evidence type="ECO:0000256" key="7">
    <source>
        <dbReference type="ARBA" id="ARBA00023177"/>
    </source>
</evidence>
<dbReference type="InterPro" id="IPR024041">
    <property type="entry name" value="NH4_transpt_AmtB-like_dom"/>
</dbReference>
<evidence type="ECO:0000313" key="12">
    <source>
        <dbReference type="EMBL" id="KAA0166562.1"/>
    </source>
</evidence>
<evidence type="ECO:0000259" key="10">
    <source>
        <dbReference type="Pfam" id="PF00909"/>
    </source>
</evidence>
<dbReference type="Proteomes" id="UP000324907">
    <property type="component" value="Unassembled WGS sequence"/>
</dbReference>
<comment type="subcellular location">
    <subcellularLocation>
        <location evidence="8">Cell membrane</location>
        <topology evidence="8">Multi-pass membrane protein</topology>
    </subcellularLocation>
    <subcellularLocation>
        <location evidence="1">Membrane</location>
        <topology evidence="1">Multi-pass membrane protein</topology>
    </subcellularLocation>
</comment>
<feature type="compositionally biased region" description="Low complexity" evidence="9">
    <location>
        <begin position="510"/>
        <end position="523"/>
    </location>
</feature>
<reference evidence="14 15" key="1">
    <citation type="submission" date="2019-07" db="EMBL/GenBank/DDBJ databases">
        <title>Genomes of Cafeteria roenbergensis.</title>
        <authorList>
            <person name="Fischer M.G."/>
            <person name="Hackl T."/>
            <person name="Roman M."/>
        </authorList>
    </citation>
    <scope>NUCLEOTIDE SEQUENCE [LARGE SCALE GENOMIC DNA]</scope>
    <source>
        <strain evidence="11 14">BVI</strain>
        <strain evidence="12 16">Cflag</strain>
        <strain evidence="13 15">RCC970-E3</strain>
    </source>
</reference>
<keyword evidence="7 8" id="KW-0924">Ammonia transport</keyword>
<dbReference type="SUPFAM" id="SSF111352">
    <property type="entry name" value="Ammonium transporter"/>
    <property type="match status" value="1"/>
</dbReference>
<evidence type="ECO:0000256" key="9">
    <source>
        <dbReference type="SAM" id="MobiDB-lite"/>
    </source>
</evidence>
<feature type="transmembrane region" description="Helical" evidence="8">
    <location>
        <begin position="274"/>
        <end position="292"/>
    </location>
</feature>
<dbReference type="Proteomes" id="UP000323011">
    <property type="component" value="Unassembled WGS sequence"/>
</dbReference>
<dbReference type="AlphaFoldDB" id="A0A5A8DXN4"/>
<dbReference type="EMBL" id="VLTM01000008">
    <property type="protein sequence ID" value="KAA0166562.1"/>
    <property type="molecule type" value="Genomic_DNA"/>
</dbReference>
<protein>
    <recommendedName>
        <fullName evidence="8">Ammonium transporter</fullName>
    </recommendedName>
</protein>
<dbReference type="PANTHER" id="PTHR43029:SF10">
    <property type="entry name" value="AMMONIUM TRANSPORTER MEP2"/>
    <property type="match status" value="1"/>
</dbReference>
<accession>A0A5A8DXN4</accession>
<dbReference type="NCBIfam" id="TIGR00836">
    <property type="entry name" value="amt"/>
    <property type="match status" value="1"/>
</dbReference>
<evidence type="ECO:0000256" key="3">
    <source>
        <dbReference type="ARBA" id="ARBA00022448"/>
    </source>
</evidence>
<evidence type="ECO:0000313" key="14">
    <source>
        <dbReference type="Proteomes" id="UP000323011"/>
    </source>
</evidence>
<keyword evidence="14" id="KW-1185">Reference proteome</keyword>
<evidence type="ECO:0000313" key="11">
    <source>
        <dbReference type="EMBL" id="KAA0155394.1"/>
    </source>
</evidence>
<dbReference type="EMBL" id="VLTL01000014">
    <property type="protein sequence ID" value="KAA0170285.1"/>
    <property type="molecule type" value="Genomic_DNA"/>
</dbReference>
<dbReference type="PROSITE" id="PS01219">
    <property type="entry name" value="AMMONIUM_TRANSP"/>
    <property type="match status" value="1"/>
</dbReference>
<feature type="transmembrane region" description="Helical" evidence="8">
    <location>
        <begin position="298"/>
        <end position="318"/>
    </location>
</feature>
<dbReference type="EMBL" id="VLTN01000007">
    <property type="protein sequence ID" value="KAA0155394.1"/>
    <property type="molecule type" value="Genomic_DNA"/>
</dbReference>
<evidence type="ECO:0000256" key="4">
    <source>
        <dbReference type="ARBA" id="ARBA00022692"/>
    </source>
</evidence>
<dbReference type="Proteomes" id="UP000325113">
    <property type="component" value="Unassembled WGS sequence"/>
</dbReference>
<dbReference type="GO" id="GO:0005886">
    <property type="term" value="C:plasma membrane"/>
    <property type="evidence" value="ECO:0007669"/>
    <property type="project" value="UniProtKB-SubCell"/>
</dbReference>